<reference evidence="1 2" key="1">
    <citation type="submission" date="2019-03" db="EMBL/GenBank/DDBJ databases">
        <title>Three New Species of Nocardioides, Nocardioides euryhalodurans sp. nov., Nocardioides seonyuensis sp. nov. and Nocardioides eburneoflavus sp. nov. Iolated from Soil.</title>
        <authorList>
            <person name="Roh S.G."/>
            <person name="Lee C."/>
            <person name="Kim M.-K."/>
            <person name="Kim S.B."/>
        </authorList>
    </citation>
    <scope>NUCLEOTIDE SEQUENCE [LARGE SCALE GENOMIC DNA]</scope>
    <source>
        <strain evidence="1 2">MMS17-SY207-3</strain>
    </source>
</reference>
<dbReference type="PROSITE" id="PS51257">
    <property type="entry name" value="PROKAR_LIPOPROTEIN"/>
    <property type="match status" value="1"/>
</dbReference>
<proteinExistence type="predicted"/>
<evidence type="ECO:0000313" key="2">
    <source>
        <dbReference type="Proteomes" id="UP000294853"/>
    </source>
</evidence>
<dbReference type="EMBL" id="CP038436">
    <property type="protein sequence ID" value="QBX55287.1"/>
    <property type="molecule type" value="Genomic_DNA"/>
</dbReference>
<accession>A0A4P7IGS7</accession>
<dbReference type="Proteomes" id="UP000294853">
    <property type="component" value="Chromosome"/>
</dbReference>
<dbReference type="KEGG" id="nsn:EXE58_07340"/>
<name>A0A4P7IGS7_9ACTN</name>
<dbReference type="RefSeq" id="WP_135267279.1">
    <property type="nucleotide sequence ID" value="NZ_CP038436.1"/>
</dbReference>
<dbReference type="OrthoDB" id="3780642at2"/>
<evidence type="ECO:0008006" key="3">
    <source>
        <dbReference type="Google" id="ProtNLM"/>
    </source>
</evidence>
<gene>
    <name evidence="1" type="ORF">EXE58_07340</name>
</gene>
<keyword evidence="2" id="KW-1185">Reference proteome</keyword>
<evidence type="ECO:0000313" key="1">
    <source>
        <dbReference type="EMBL" id="QBX55287.1"/>
    </source>
</evidence>
<dbReference type="AlphaFoldDB" id="A0A4P7IGS7"/>
<sequence length="253" mass="27117">MQGVRPRLAGAIAVMTLSGCAVVDDLRYPYAGEDAGAIFVDAASATSDTRTLRVSGFVDPEGKGKATIDFSLMTGTGGHCSGEVSLDTASFDVLTTPDGSFLRGSAWSWQKLSLLTEQPMPARSRVLEGRWVKKSDTVPLDPVPLCRLMADLLTEEEQSAVDEGEPPSNLVLVNEGLGEAAGEKAVRLQVTDEDSVTDAWVSLEEPHYFVKMVQEDAHARVQVVLSDFDLPAEFDTPPHTEVLDLGDRPGAQA</sequence>
<protein>
    <recommendedName>
        <fullName evidence="3">LppX_LprAFG lipoprotein</fullName>
    </recommendedName>
</protein>
<organism evidence="1 2">
    <name type="scientific">Nocardioides seonyuensis</name>
    <dbReference type="NCBI Taxonomy" id="2518371"/>
    <lineage>
        <taxon>Bacteria</taxon>
        <taxon>Bacillati</taxon>
        <taxon>Actinomycetota</taxon>
        <taxon>Actinomycetes</taxon>
        <taxon>Propionibacteriales</taxon>
        <taxon>Nocardioidaceae</taxon>
        <taxon>Nocardioides</taxon>
    </lineage>
</organism>